<dbReference type="SUPFAM" id="SSF52777">
    <property type="entry name" value="CoA-dependent acyltransferases"/>
    <property type="match status" value="1"/>
</dbReference>
<gene>
    <name evidence="2" type="ORF">IPN02_16750</name>
</gene>
<reference evidence="2 3" key="1">
    <citation type="submission" date="2020-10" db="EMBL/GenBank/DDBJ databases">
        <title>Connecting structure to function with the recovery of over 1000 high-quality activated sludge metagenome-assembled genomes encoding full-length rRNA genes using long-read sequencing.</title>
        <authorList>
            <person name="Singleton C.M."/>
            <person name="Petriglieri F."/>
            <person name="Kristensen J.M."/>
            <person name="Kirkegaard R.H."/>
            <person name="Michaelsen T.Y."/>
            <person name="Andersen M.H."/>
            <person name="Karst S.M."/>
            <person name="Dueholm M.S."/>
            <person name="Nielsen P.H."/>
            <person name="Albertsen M."/>
        </authorList>
    </citation>
    <scope>NUCLEOTIDE SEQUENCE [LARGE SCALE GENOMIC DNA]</scope>
    <source>
        <strain evidence="2">Lyne_18-Q3-R50-59_MAXAC.006</strain>
    </source>
</reference>
<dbReference type="InterPro" id="IPR023213">
    <property type="entry name" value="CAT-like_dom_sf"/>
</dbReference>
<evidence type="ECO:0000256" key="1">
    <source>
        <dbReference type="SAM" id="MobiDB-lite"/>
    </source>
</evidence>
<dbReference type="Proteomes" id="UP000727993">
    <property type="component" value="Unassembled WGS sequence"/>
</dbReference>
<sequence>METVLDDRIALMDQGSYLGLRALGHQPVFLATWTYDRPVDLEALRRVNDNLCHTLAGRLVEHSPLPGGRHRWVAVDRAPDLVVEATPRKWDEVFTWTSEFGDRGTDPEHGPGWRIGVLPLTDGGTSVAFTIPHALGDGLCVLQAITDAVEGRARRPAYPRRGARRRSRVLWADLLAFVRGLPSVLRAVVAGARVARAQAAPKTSGSKPGAPAASTTSKPAGGPFRVPVSCVRVNQADWDAAAAERGGTSNTLVSAVAARMGERLGRTGADGMVTLACRSACGSRAIRAPTPSTEPPFGSNPPAWSMTSPAYARPPRRRSWPWPSSHTTLRPPSR</sequence>
<feature type="region of interest" description="Disordered" evidence="1">
    <location>
        <begin position="287"/>
        <end position="334"/>
    </location>
</feature>
<comment type="caution">
    <text evidence="2">The sequence shown here is derived from an EMBL/GenBank/DDBJ whole genome shotgun (WGS) entry which is preliminary data.</text>
</comment>
<evidence type="ECO:0000313" key="3">
    <source>
        <dbReference type="Proteomes" id="UP000727993"/>
    </source>
</evidence>
<dbReference type="EMBL" id="JADJZA010000009">
    <property type="protein sequence ID" value="MBK9298440.1"/>
    <property type="molecule type" value="Genomic_DNA"/>
</dbReference>
<name>A0A936TH49_9ACTN</name>
<dbReference type="AlphaFoldDB" id="A0A936TH49"/>
<protein>
    <submittedName>
        <fullName evidence="2">Uncharacterized protein</fullName>
    </submittedName>
</protein>
<accession>A0A936TH49</accession>
<feature type="region of interest" description="Disordered" evidence="1">
    <location>
        <begin position="197"/>
        <end position="221"/>
    </location>
</feature>
<organism evidence="2 3">
    <name type="scientific">Candidatus Neomicrothrix subdominans</name>
    <dbReference type="NCBI Taxonomy" id="2954438"/>
    <lineage>
        <taxon>Bacteria</taxon>
        <taxon>Bacillati</taxon>
        <taxon>Actinomycetota</taxon>
        <taxon>Acidimicrobiia</taxon>
        <taxon>Acidimicrobiales</taxon>
        <taxon>Microthrixaceae</taxon>
        <taxon>Candidatus Neomicrothrix</taxon>
    </lineage>
</organism>
<evidence type="ECO:0000313" key="2">
    <source>
        <dbReference type="EMBL" id="MBK9298440.1"/>
    </source>
</evidence>
<dbReference type="Gene3D" id="3.30.559.10">
    <property type="entry name" value="Chloramphenicol acetyltransferase-like domain"/>
    <property type="match status" value="1"/>
</dbReference>
<proteinExistence type="predicted"/>